<feature type="region of interest" description="Disordered" evidence="6">
    <location>
        <begin position="201"/>
        <end position="325"/>
    </location>
</feature>
<dbReference type="Proteomes" id="UP000440578">
    <property type="component" value="Unassembled WGS sequence"/>
</dbReference>
<dbReference type="GO" id="GO:0032012">
    <property type="term" value="P:regulation of ARF protein signal transduction"/>
    <property type="evidence" value="ECO:0007669"/>
    <property type="project" value="InterPro"/>
</dbReference>
<comment type="caution">
    <text evidence="8">The sequence shown here is derived from an EMBL/GenBank/DDBJ whole genome shotgun (WGS) entry which is preliminary data.</text>
</comment>
<dbReference type="FunFam" id="1.10.220.20:FF:000001">
    <property type="entry name" value="IQ motif and SEC7 domain-containing protein 1"/>
    <property type="match status" value="1"/>
</dbReference>
<reference evidence="8 9" key="1">
    <citation type="submission" date="2019-07" db="EMBL/GenBank/DDBJ databases">
        <title>Draft genome assembly of a fouling barnacle, Amphibalanus amphitrite (Darwin, 1854): The first reference genome for Thecostraca.</title>
        <authorList>
            <person name="Kim W."/>
        </authorList>
    </citation>
    <scope>NUCLEOTIDE SEQUENCE [LARGE SCALE GENOMIC DNA]</scope>
    <source>
        <strain evidence="8">SNU_AA5</strain>
        <tissue evidence="8">Soma without cirri and trophi</tissue>
    </source>
</reference>
<dbReference type="Gene3D" id="1.10.1000.11">
    <property type="entry name" value="Arf Nucleotide-binding Site Opener,domain 2"/>
    <property type="match status" value="1"/>
</dbReference>
<dbReference type="InterPro" id="IPR035999">
    <property type="entry name" value="Sec7_dom_sf"/>
</dbReference>
<accession>A0A6A4X7N0</accession>
<dbReference type="GO" id="GO:0030036">
    <property type="term" value="P:actin cytoskeleton organization"/>
    <property type="evidence" value="ECO:0007669"/>
    <property type="project" value="TreeGrafter"/>
</dbReference>
<evidence type="ECO:0000256" key="1">
    <source>
        <dbReference type="ARBA" id="ARBA00004496"/>
    </source>
</evidence>
<feature type="region of interest" description="Disordered" evidence="6">
    <location>
        <begin position="682"/>
        <end position="717"/>
    </location>
</feature>
<dbReference type="InterPro" id="IPR033742">
    <property type="entry name" value="IQSEC_PH"/>
</dbReference>
<feature type="compositionally biased region" description="Low complexity" evidence="6">
    <location>
        <begin position="250"/>
        <end position="262"/>
    </location>
</feature>
<feature type="region of interest" description="Disordered" evidence="6">
    <location>
        <begin position="120"/>
        <end position="160"/>
    </location>
</feature>
<dbReference type="FunFam" id="1.10.1000.11:FF:000009">
    <property type="entry name" value="IQ motif and SEC7 domain-containing protein"/>
    <property type="match status" value="1"/>
</dbReference>
<keyword evidence="3" id="KW-0963">Cytoplasm</keyword>
<dbReference type="SMART" id="SM00222">
    <property type="entry name" value="Sec7"/>
    <property type="match status" value="1"/>
</dbReference>
<dbReference type="InterPro" id="IPR001849">
    <property type="entry name" value="PH_domain"/>
</dbReference>
<dbReference type="PROSITE" id="PS50096">
    <property type="entry name" value="IQ"/>
    <property type="match status" value="1"/>
</dbReference>
<feature type="region of interest" description="Disordered" evidence="6">
    <location>
        <begin position="730"/>
        <end position="783"/>
    </location>
</feature>
<evidence type="ECO:0000313" key="8">
    <source>
        <dbReference type="EMBL" id="KAF0310352.1"/>
    </source>
</evidence>
<comment type="similarity">
    <text evidence="2">Belongs to the BRAG family.</text>
</comment>
<dbReference type="PANTHER" id="PTHR10663:SF342">
    <property type="entry name" value="FI21420P1"/>
    <property type="match status" value="1"/>
</dbReference>
<evidence type="ECO:0000256" key="6">
    <source>
        <dbReference type="SAM" id="MobiDB-lite"/>
    </source>
</evidence>
<feature type="compositionally biased region" description="Low complexity" evidence="6">
    <location>
        <begin position="750"/>
        <end position="774"/>
    </location>
</feature>
<feature type="domain" description="SEC7" evidence="7">
    <location>
        <begin position="335"/>
        <end position="521"/>
    </location>
</feature>
<dbReference type="GO" id="GO:0005737">
    <property type="term" value="C:cytoplasm"/>
    <property type="evidence" value="ECO:0007669"/>
    <property type="project" value="UniProtKB-SubCell"/>
</dbReference>
<proteinExistence type="inferred from homology"/>
<dbReference type="InterPro" id="IPR000904">
    <property type="entry name" value="Sec7_dom"/>
</dbReference>
<feature type="region of interest" description="Disordered" evidence="6">
    <location>
        <begin position="26"/>
        <end position="45"/>
    </location>
</feature>
<dbReference type="InterPro" id="IPR011993">
    <property type="entry name" value="PH-like_dom_sf"/>
</dbReference>
<protein>
    <submittedName>
        <fullName evidence="8">IQ motif and SEC7 domain-containing protein 1</fullName>
    </submittedName>
</protein>
<dbReference type="EMBL" id="VIIS01000315">
    <property type="protein sequence ID" value="KAF0310352.1"/>
    <property type="molecule type" value="Genomic_DNA"/>
</dbReference>
<dbReference type="OrthoDB" id="430364at2759"/>
<evidence type="ECO:0000313" key="9">
    <source>
        <dbReference type="Proteomes" id="UP000440578"/>
    </source>
</evidence>
<dbReference type="PROSITE" id="PS50190">
    <property type="entry name" value="SEC7"/>
    <property type="match status" value="1"/>
</dbReference>
<evidence type="ECO:0000256" key="3">
    <source>
        <dbReference type="ARBA" id="ARBA00022490"/>
    </source>
</evidence>
<evidence type="ECO:0000256" key="4">
    <source>
        <dbReference type="ARBA" id="ARBA00022553"/>
    </source>
</evidence>
<dbReference type="CDD" id="cd00171">
    <property type="entry name" value="Sec7"/>
    <property type="match status" value="1"/>
</dbReference>
<dbReference type="SUPFAM" id="SSF50729">
    <property type="entry name" value="PH domain-like"/>
    <property type="match status" value="1"/>
</dbReference>
<keyword evidence="5" id="KW-0175">Coiled coil</keyword>
<name>A0A6A4X7N0_AMPAM</name>
<dbReference type="Pfam" id="PF01369">
    <property type="entry name" value="Sec7"/>
    <property type="match status" value="1"/>
</dbReference>
<evidence type="ECO:0000256" key="5">
    <source>
        <dbReference type="ARBA" id="ARBA00023054"/>
    </source>
</evidence>
<dbReference type="GO" id="GO:0005085">
    <property type="term" value="F:guanyl-nucleotide exchange factor activity"/>
    <property type="evidence" value="ECO:0007669"/>
    <property type="project" value="InterPro"/>
</dbReference>
<sequence>MCSVCDVLDLHVCSLCFSSAPRLLTTSSGSDVPPPMAPPPARRKQDTTCLKRSRINAGYELSHDLAERQVACLERRYGGRRARRAAIVIQRAYRRYALDKKFRAITLSAKSDRRLSRRFEVPAAWRQPPPPVRHAAMSRQTSGTSGHSSGLNGSLENDSDLSDREYQSYGFLNDSTYLSEYYTPPSSAGLGGRGMNGLGAPTGIYMGDHQRVPAPGGGGGGRRRQRGPPPEPPHRTTSVSCSAMPRPLDAASSSSESSLASAGPVSTSSPVMRRRSQRSSSSHSSGGHRTLPRTQSDSAPPPSDQVDRVPRLGDPRPAPSAAASYSSCKVPEIVRKRQYRVGLNLFNTKPERGVAYLMARGFLDETPQGVARFLITRKGLSKQRIGEYLGDLQSPFCAAVLEAFAQELDFYNMQLDAALRKFQAYFRLPGEAQKIERLMEVFGQRYTQCNHEFVSSLKTPDTVFVLAFAIIMLNTDLFTPNIKPERKMKLEDFIKNLRNIDDGADVDPHILAGIYERVRAQEFRAGADHVTPVLKVEQTTIGKKPQPLALPHRRLVCYCRLYEVPDVSKRDRPGVHQREVFLFNDLMLVTKIFSKKKNAMTYSCRQSIPLAGLSVSAFDLPHYPFGIRLSQRVDGKVLLTFNARNEHDRTKFCEDLRESILEMDEMEALRIDAGLERQKAAAAATRAGRPTDNRDSGVADVEDGSDGSAKSASSGGVGLKRAALSNSLLDVSDARPQRRGSVGSLDSGMSVSFQSSSTASAQTGSPPTQPAGQRAQRRPQRRH</sequence>
<feature type="compositionally biased region" description="Polar residues" evidence="6">
    <location>
        <begin position="138"/>
        <end position="156"/>
    </location>
</feature>
<comment type="subcellular location">
    <subcellularLocation>
        <location evidence="1">Cytoplasm</location>
    </subcellularLocation>
</comment>
<dbReference type="InterPro" id="IPR023394">
    <property type="entry name" value="Sec7_C_sf"/>
</dbReference>
<dbReference type="CDD" id="cd13318">
    <property type="entry name" value="PH_IQSEC"/>
    <property type="match status" value="1"/>
</dbReference>
<evidence type="ECO:0000256" key="2">
    <source>
        <dbReference type="ARBA" id="ARBA00006248"/>
    </source>
</evidence>
<dbReference type="Gene3D" id="1.10.220.20">
    <property type="match status" value="1"/>
</dbReference>
<dbReference type="SUPFAM" id="SSF48425">
    <property type="entry name" value="Sec7 domain"/>
    <property type="match status" value="1"/>
</dbReference>
<dbReference type="Pfam" id="PF16453">
    <property type="entry name" value="IQ_SEC7_PH"/>
    <property type="match status" value="1"/>
</dbReference>
<evidence type="ECO:0000259" key="7">
    <source>
        <dbReference type="PROSITE" id="PS50190"/>
    </source>
</evidence>
<keyword evidence="9" id="KW-1185">Reference proteome</keyword>
<gene>
    <name evidence="8" type="primary">IQSEC1_0</name>
    <name evidence="8" type="ORF">FJT64_018624</name>
</gene>
<feature type="compositionally biased region" description="Basic and acidic residues" evidence="6">
    <location>
        <begin position="305"/>
        <end position="314"/>
    </location>
</feature>
<keyword evidence="4" id="KW-0597">Phosphoprotein</keyword>
<dbReference type="Gene3D" id="2.30.29.30">
    <property type="entry name" value="Pleckstrin-homology domain (PH domain)/Phosphotyrosine-binding domain (PTB)"/>
    <property type="match status" value="1"/>
</dbReference>
<organism evidence="8 9">
    <name type="scientific">Amphibalanus amphitrite</name>
    <name type="common">Striped barnacle</name>
    <name type="synonym">Balanus amphitrite</name>
    <dbReference type="NCBI Taxonomy" id="1232801"/>
    <lineage>
        <taxon>Eukaryota</taxon>
        <taxon>Metazoa</taxon>
        <taxon>Ecdysozoa</taxon>
        <taxon>Arthropoda</taxon>
        <taxon>Crustacea</taxon>
        <taxon>Multicrustacea</taxon>
        <taxon>Cirripedia</taxon>
        <taxon>Thoracica</taxon>
        <taxon>Thoracicalcarea</taxon>
        <taxon>Balanomorpha</taxon>
        <taxon>Balanoidea</taxon>
        <taxon>Balanidae</taxon>
        <taxon>Amphibalaninae</taxon>
        <taxon>Amphibalanus</taxon>
    </lineage>
</organism>
<dbReference type="AlphaFoldDB" id="A0A6A4X7N0"/>
<dbReference type="PANTHER" id="PTHR10663">
    <property type="entry name" value="GUANYL-NUCLEOTIDE EXCHANGE FACTOR"/>
    <property type="match status" value="1"/>
</dbReference>
<dbReference type="SMART" id="SM00233">
    <property type="entry name" value="PH"/>
    <property type="match status" value="1"/>
</dbReference>